<dbReference type="Gene3D" id="2.60.120.260">
    <property type="entry name" value="Galactose-binding domain-like"/>
    <property type="match status" value="1"/>
</dbReference>
<protein>
    <submittedName>
        <fullName evidence="1">Uncharacterized protein</fullName>
    </submittedName>
</protein>
<evidence type="ECO:0000313" key="2">
    <source>
        <dbReference type="Proteomes" id="UP000612349"/>
    </source>
</evidence>
<gene>
    <name evidence="1" type="ORF">GCM10010990_33570</name>
</gene>
<name>A0A917DZ07_9SPHN</name>
<comment type="caution">
    <text evidence="1">The sequence shown here is derived from an EMBL/GenBank/DDBJ whole genome shotgun (WGS) entry which is preliminary data.</text>
</comment>
<reference evidence="1" key="1">
    <citation type="journal article" date="2014" name="Int. J. Syst. Evol. Microbiol.">
        <title>Complete genome sequence of Corynebacterium casei LMG S-19264T (=DSM 44701T), isolated from a smear-ripened cheese.</title>
        <authorList>
            <consortium name="US DOE Joint Genome Institute (JGI-PGF)"/>
            <person name="Walter F."/>
            <person name="Albersmeier A."/>
            <person name="Kalinowski J."/>
            <person name="Ruckert C."/>
        </authorList>
    </citation>
    <scope>NUCLEOTIDE SEQUENCE</scope>
    <source>
        <strain evidence="1">CGMCC 1.15360</strain>
    </source>
</reference>
<sequence length="55" mass="5742">MNYRGANTIALAVTTDGKPGDTLEDVSLVTMRNVRGGLTVNMVDAPREPANPGGK</sequence>
<dbReference type="AlphaFoldDB" id="A0A917DZ07"/>
<accession>A0A917DZ07</accession>
<dbReference type="EMBL" id="BMIP01000010">
    <property type="protein sequence ID" value="GGD80946.1"/>
    <property type="molecule type" value="Genomic_DNA"/>
</dbReference>
<dbReference type="RefSeq" id="WP_229665562.1">
    <property type="nucleotide sequence ID" value="NZ_BMIP01000010.1"/>
</dbReference>
<keyword evidence="2" id="KW-1185">Reference proteome</keyword>
<dbReference type="Proteomes" id="UP000612349">
    <property type="component" value="Unassembled WGS sequence"/>
</dbReference>
<evidence type="ECO:0000313" key="1">
    <source>
        <dbReference type="EMBL" id="GGD80946.1"/>
    </source>
</evidence>
<organism evidence="1 2">
    <name type="scientific">Croceicoccus mobilis</name>
    <dbReference type="NCBI Taxonomy" id="1703339"/>
    <lineage>
        <taxon>Bacteria</taxon>
        <taxon>Pseudomonadati</taxon>
        <taxon>Pseudomonadota</taxon>
        <taxon>Alphaproteobacteria</taxon>
        <taxon>Sphingomonadales</taxon>
        <taxon>Erythrobacteraceae</taxon>
        <taxon>Croceicoccus</taxon>
    </lineage>
</organism>
<proteinExistence type="predicted"/>
<reference evidence="1" key="2">
    <citation type="submission" date="2020-09" db="EMBL/GenBank/DDBJ databases">
        <authorList>
            <person name="Sun Q."/>
            <person name="Zhou Y."/>
        </authorList>
    </citation>
    <scope>NUCLEOTIDE SEQUENCE</scope>
    <source>
        <strain evidence="1">CGMCC 1.15360</strain>
    </source>
</reference>